<feature type="domain" description="Glycosyltransferase RgtA/B/C/D-like" evidence="5">
    <location>
        <begin position="72"/>
        <end position="192"/>
    </location>
</feature>
<feature type="transmembrane region" description="Helical" evidence="4">
    <location>
        <begin position="137"/>
        <end position="155"/>
    </location>
</feature>
<comment type="caution">
    <text evidence="6">The sequence shown here is derived from an EMBL/GenBank/DDBJ whole genome shotgun (WGS) entry which is preliminary data.</text>
</comment>
<keyword evidence="4" id="KW-0812">Transmembrane</keyword>
<dbReference type="InterPro" id="IPR019734">
    <property type="entry name" value="TPR_rpt"/>
</dbReference>
<keyword evidence="7" id="KW-1185">Reference proteome</keyword>
<keyword evidence="4" id="KW-0472">Membrane</keyword>
<keyword evidence="4" id="KW-1133">Transmembrane helix</keyword>
<dbReference type="InterPro" id="IPR038731">
    <property type="entry name" value="RgtA/B/C-like"/>
</dbReference>
<dbReference type="InterPro" id="IPR052346">
    <property type="entry name" value="O-mannosyl-transferase_TMTC"/>
</dbReference>
<name>A0A550J9G4_9BACT</name>
<evidence type="ECO:0000259" key="5">
    <source>
        <dbReference type="Pfam" id="PF13231"/>
    </source>
</evidence>
<accession>A0A550J9G4</accession>
<feature type="transmembrane region" description="Helical" evidence="4">
    <location>
        <begin position="370"/>
        <end position="387"/>
    </location>
</feature>
<evidence type="ECO:0000313" key="6">
    <source>
        <dbReference type="EMBL" id="TRO79773.1"/>
    </source>
</evidence>
<evidence type="ECO:0000256" key="3">
    <source>
        <dbReference type="PROSITE-ProRule" id="PRU00339"/>
    </source>
</evidence>
<feature type="transmembrane region" description="Helical" evidence="4">
    <location>
        <begin position="109"/>
        <end position="125"/>
    </location>
</feature>
<dbReference type="InterPro" id="IPR011990">
    <property type="entry name" value="TPR-like_helical_dom_sf"/>
</dbReference>
<dbReference type="Pfam" id="PF13424">
    <property type="entry name" value="TPR_12"/>
    <property type="match status" value="1"/>
</dbReference>
<dbReference type="Proteomes" id="UP000317155">
    <property type="component" value="Unassembled WGS sequence"/>
</dbReference>
<feature type="transmembrane region" description="Helical" evidence="4">
    <location>
        <begin position="294"/>
        <end position="312"/>
    </location>
</feature>
<dbReference type="SMART" id="SM00028">
    <property type="entry name" value="TPR"/>
    <property type="match status" value="2"/>
</dbReference>
<keyword evidence="2 3" id="KW-0802">TPR repeat</keyword>
<dbReference type="Pfam" id="PF13231">
    <property type="entry name" value="PMT_2"/>
    <property type="match status" value="1"/>
</dbReference>
<dbReference type="PROSITE" id="PS50005">
    <property type="entry name" value="TPR"/>
    <property type="match status" value="2"/>
</dbReference>
<reference evidence="6 7" key="1">
    <citation type="submission" date="2019-07" db="EMBL/GenBank/DDBJ databases">
        <title>Insights of Desulfuromonas acetexigens electromicrobiology.</title>
        <authorList>
            <person name="Katuri K."/>
            <person name="Sapireddy V."/>
            <person name="Shaw D.R."/>
            <person name="Saikaly P."/>
        </authorList>
    </citation>
    <scope>NUCLEOTIDE SEQUENCE [LARGE SCALE GENOMIC DNA]</scope>
    <source>
        <strain evidence="6 7">2873</strain>
    </source>
</reference>
<sequence length="498" mass="56555">MAKNNPTFRTLLPLLIFLSLAFALYAQTFGHAWTYDDFPVIVENADVRSWAGFWENVYPGRPLRELSFLLDHALFGMNPTGWRVQQIFWHGLNAWLLFLVARRLRVGRFVAWAGALLFLVHPLNVEVVANLSHRKDSLALAFCLLAFLAFSRACAARKRRAGWVVLAALAWGTALLAKENAVVLPVLLLVYQRCFVPSRRRILPEGRGLWPVAGFAAIAWGFGWYLFEGGRARHLAGMQQLLQAKANYFGEVSWDLYYRMVLKSWTFMAGKVLWPVDLALEYTYPLPMDWFDPWVLTALFGLAVFAAGLWLTARRAPRVFFLLAWAGLFWLPVSNLWPLAYFAADRYCYAPLAGLCLLAALALGRLPLPLRVVLIVPVVLLLAQLSWRQIPVWRSPQTLWTQAHRVSATSAFALNNLGNVHLLKGELLKARDYYTEALAVNPLNTTALYNLGLIYERVGMKEQALKHYRLFLELDDPKFRAQAEALRARLQGAYGVDF</sequence>
<dbReference type="EMBL" id="VJVV01000009">
    <property type="protein sequence ID" value="TRO79773.1"/>
    <property type="molecule type" value="Genomic_DNA"/>
</dbReference>
<organism evidence="6 7">
    <name type="scientific">Trichloromonas acetexigens</name>
    <dbReference type="NCBI Taxonomy" id="38815"/>
    <lineage>
        <taxon>Bacteria</taxon>
        <taxon>Pseudomonadati</taxon>
        <taxon>Thermodesulfobacteriota</taxon>
        <taxon>Desulfuromonadia</taxon>
        <taxon>Desulfuromonadales</taxon>
        <taxon>Trichloromonadaceae</taxon>
        <taxon>Trichloromonas</taxon>
    </lineage>
</organism>
<evidence type="ECO:0000256" key="1">
    <source>
        <dbReference type="ARBA" id="ARBA00022737"/>
    </source>
</evidence>
<evidence type="ECO:0000256" key="2">
    <source>
        <dbReference type="ARBA" id="ARBA00022803"/>
    </source>
</evidence>
<dbReference type="PANTHER" id="PTHR44227:SF3">
    <property type="entry name" value="PROTEIN O-MANNOSYL-TRANSFERASE TMTC4"/>
    <property type="match status" value="1"/>
</dbReference>
<dbReference type="OrthoDB" id="5398497at2"/>
<feature type="transmembrane region" description="Helical" evidence="4">
    <location>
        <begin position="87"/>
        <end position="104"/>
    </location>
</feature>
<proteinExistence type="predicted"/>
<feature type="repeat" description="TPR" evidence="3">
    <location>
        <begin position="411"/>
        <end position="444"/>
    </location>
</feature>
<keyword evidence="1" id="KW-0677">Repeat</keyword>
<protein>
    <submittedName>
        <fullName evidence="6">Tetratricopeptide repeat protein</fullName>
    </submittedName>
</protein>
<feature type="repeat" description="TPR" evidence="3">
    <location>
        <begin position="445"/>
        <end position="478"/>
    </location>
</feature>
<evidence type="ECO:0000313" key="7">
    <source>
        <dbReference type="Proteomes" id="UP000317155"/>
    </source>
</evidence>
<evidence type="ECO:0000256" key="4">
    <source>
        <dbReference type="SAM" id="Phobius"/>
    </source>
</evidence>
<dbReference type="AlphaFoldDB" id="A0A550J9G4"/>
<feature type="transmembrane region" description="Helical" evidence="4">
    <location>
        <begin position="208"/>
        <end position="227"/>
    </location>
</feature>
<gene>
    <name evidence="6" type="ORF">FL622_12760</name>
</gene>
<dbReference type="RefSeq" id="WP_092058904.1">
    <property type="nucleotide sequence ID" value="NZ_FOJJ01000041.1"/>
</dbReference>
<feature type="transmembrane region" description="Helical" evidence="4">
    <location>
        <begin position="319"/>
        <end position="340"/>
    </location>
</feature>
<dbReference type="SUPFAM" id="SSF48452">
    <property type="entry name" value="TPR-like"/>
    <property type="match status" value="1"/>
</dbReference>
<dbReference type="PANTHER" id="PTHR44227">
    <property type="match status" value="1"/>
</dbReference>
<dbReference type="Gene3D" id="1.25.40.10">
    <property type="entry name" value="Tetratricopeptide repeat domain"/>
    <property type="match status" value="1"/>
</dbReference>